<dbReference type="GeneID" id="85492901"/>
<sequence>MKVTLHLKNEITMTPLALNTGWKVLTITKTNEFVGDAVGSGASAYVSVEMPEGWQRFEGQIYFTGTLFGKAGGFVIASYRGRMADKVTAEWEIVPGSGTNELAGIRGNGPYLAFPPYAEGKCEMDVEFE</sequence>
<accession>A0AA48L138</accession>
<protein>
    <recommendedName>
        <fullName evidence="3">DUF3224 domain-containing protein</fullName>
    </recommendedName>
</protein>
<dbReference type="SUPFAM" id="SSF159238">
    <property type="entry name" value="SO1590-like"/>
    <property type="match status" value="1"/>
</dbReference>
<name>A0AA48L138_9TREE</name>
<organism evidence="1 2">
    <name type="scientific">Cutaneotrichosporon cavernicola</name>
    <dbReference type="NCBI Taxonomy" id="279322"/>
    <lineage>
        <taxon>Eukaryota</taxon>
        <taxon>Fungi</taxon>
        <taxon>Dikarya</taxon>
        <taxon>Basidiomycota</taxon>
        <taxon>Agaricomycotina</taxon>
        <taxon>Tremellomycetes</taxon>
        <taxon>Trichosporonales</taxon>
        <taxon>Trichosporonaceae</taxon>
        <taxon>Cutaneotrichosporon</taxon>
    </lineage>
</organism>
<dbReference type="EMBL" id="AP028213">
    <property type="protein sequence ID" value="BEI89030.1"/>
    <property type="molecule type" value="Genomic_DNA"/>
</dbReference>
<dbReference type="AlphaFoldDB" id="A0AA48L138"/>
<evidence type="ECO:0008006" key="3">
    <source>
        <dbReference type="Google" id="ProtNLM"/>
    </source>
</evidence>
<reference evidence="1" key="1">
    <citation type="journal article" date="2023" name="BMC Genomics">
        <title>Chromosome-level genome assemblies of Cutaneotrichosporon spp. (Trichosporonales, Basidiomycota) reveal imbalanced evolution between nucleotide sequences and chromosome synteny.</title>
        <authorList>
            <person name="Kobayashi Y."/>
            <person name="Kayamori A."/>
            <person name="Aoki K."/>
            <person name="Shiwa Y."/>
            <person name="Matsutani M."/>
            <person name="Fujita N."/>
            <person name="Sugita T."/>
            <person name="Iwasaki W."/>
            <person name="Tanaka N."/>
            <person name="Takashima M."/>
        </authorList>
    </citation>
    <scope>NUCLEOTIDE SEQUENCE</scope>
    <source>
        <strain evidence="1">HIS019</strain>
    </source>
</reference>
<evidence type="ECO:0000313" key="1">
    <source>
        <dbReference type="EMBL" id="BEI89030.1"/>
    </source>
</evidence>
<dbReference type="Gene3D" id="2.40.350.10">
    <property type="entry name" value="SO1590-like"/>
    <property type="match status" value="1"/>
</dbReference>
<dbReference type="Pfam" id="PF11528">
    <property type="entry name" value="DUF3224"/>
    <property type="match status" value="1"/>
</dbReference>
<dbReference type="InterPro" id="IPR021607">
    <property type="entry name" value="DUF3224"/>
</dbReference>
<evidence type="ECO:0000313" key="2">
    <source>
        <dbReference type="Proteomes" id="UP001233271"/>
    </source>
</evidence>
<dbReference type="KEGG" id="ccac:CcaHIS019_0203920"/>
<dbReference type="RefSeq" id="XP_060454296.1">
    <property type="nucleotide sequence ID" value="XM_060597398.1"/>
</dbReference>
<keyword evidence="2" id="KW-1185">Reference proteome</keyword>
<dbReference type="InterPro" id="IPR023159">
    <property type="entry name" value="SO1590-like_sf"/>
</dbReference>
<dbReference type="Proteomes" id="UP001233271">
    <property type="component" value="Chromosome 2"/>
</dbReference>
<proteinExistence type="predicted"/>
<gene>
    <name evidence="1" type="ORF">CcaverHIS019_0203920</name>
</gene>